<dbReference type="AlphaFoldDB" id="D5C5D9"/>
<evidence type="ECO:0000313" key="2">
    <source>
        <dbReference type="Proteomes" id="UP000001844"/>
    </source>
</evidence>
<dbReference type="Proteomes" id="UP000001844">
    <property type="component" value="Plasmid pNHAL01"/>
</dbReference>
<dbReference type="KEGG" id="nhl:Nhal_3984"/>
<dbReference type="EMBL" id="CP001799">
    <property type="protein sequence ID" value="ADE16993.1"/>
    <property type="molecule type" value="Genomic_DNA"/>
</dbReference>
<organism evidence="1 2">
    <name type="scientific">Nitrosococcus halophilus (strain Nc4)</name>
    <dbReference type="NCBI Taxonomy" id="472759"/>
    <lineage>
        <taxon>Bacteria</taxon>
        <taxon>Pseudomonadati</taxon>
        <taxon>Pseudomonadota</taxon>
        <taxon>Gammaproteobacteria</taxon>
        <taxon>Chromatiales</taxon>
        <taxon>Chromatiaceae</taxon>
        <taxon>Nitrosococcus</taxon>
    </lineage>
</organism>
<proteinExistence type="predicted"/>
<protein>
    <recommendedName>
        <fullName evidence="3">Transposase</fullName>
    </recommendedName>
</protein>
<gene>
    <name evidence="1" type="ORF">Nhal_3984</name>
</gene>
<reference evidence="1 2" key="1">
    <citation type="submission" date="2009-10" db="EMBL/GenBank/DDBJ databases">
        <title>Complete genome sequence of Nitrosococcus halophilus Nc4, a salt-adapted, aerobic obligate ammonia-oxidizing sulfur purple bacterium.</title>
        <authorList>
            <consortium name="US DOE Joint Genome Institute"/>
            <person name="Campbell M.A."/>
            <person name="Malfatti S.A."/>
            <person name="Chain P.S.G."/>
            <person name="Heidelberg J.F."/>
            <person name="Ward N.L."/>
            <person name="Ward B.B."/>
            <person name="Klotz M.G."/>
        </authorList>
    </citation>
    <scope>NUCLEOTIDE SEQUENCE [LARGE SCALE GENOMIC DNA]</scope>
    <source>
        <strain evidence="2">Nc4</strain>
        <plasmid evidence="2">Plasmid pNHAL01</plasmid>
    </source>
</reference>
<accession>D5C5D9</accession>
<evidence type="ECO:0008006" key="3">
    <source>
        <dbReference type="Google" id="ProtNLM"/>
    </source>
</evidence>
<keyword evidence="1" id="KW-0614">Plasmid</keyword>
<evidence type="ECO:0000313" key="1">
    <source>
        <dbReference type="EMBL" id="ADE16993.1"/>
    </source>
</evidence>
<sequence>MNNLRCPRCGLSHIKKNGHAHYGKQNHACLACGRQFVADAHRIDETTRALVKKLLLERLSLRGICRVLEVSLTGLLQFIDEIYEHLPDDLGVQPVSPDRAIDLLIWKSKPMNCGALSAVKRTSNGSG</sequence>
<geneLocation type="plasmid" evidence="1 2">
    <name>pNHAL01</name>
</geneLocation>
<dbReference type="eggNOG" id="COG3677">
    <property type="taxonomic scope" value="Bacteria"/>
</dbReference>
<name>D5C5D9_NITHN</name>
<keyword evidence="2" id="KW-1185">Reference proteome</keyword>
<dbReference type="HOGENOM" id="CLU_076276_1_2_6"/>